<dbReference type="AlphaFoldDB" id="G8R7N1"/>
<dbReference type="eggNOG" id="COG2911">
    <property type="taxonomic scope" value="Bacteria"/>
</dbReference>
<proteinExistence type="predicted"/>
<dbReference type="GO" id="GO:0005975">
    <property type="term" value="P:carbohydrate metabolic process"/>
    <property type="evidence" value="ECO:0007669"/>
    <property type="project" value="UniProtKB-ARBA"/>
</dbReference>
<gene>
    <name evidence="1" type="ordered locus">Oweho_1387</name>
</gene>
<evidence type="ECO:0008006" key="3">
    <source>
        <dbReference type="Google" id="ProtNLM"/>
    </source>
</evidence>
<evidence type="ECO:0000313" key="1">
    <source>
        <dbReference type="EMBL" id="AEV32384.1"/>
    </source>
</evidence>
<dbReference type="STRING" id="926562.Oweho_1387"/>
<dbReference type="Pfam" id="PF13385">
    <property type="entry name" value="Laminin_G_3"/>
    <property type="match status" value="1"/>
</dbReference>
<dbReference type="Gene3D" id="2.60.120.200">
    <property type="match status" value="1"/>
</dbReference>
<dbReference type="Pfam" id="PF13585">
    <property type="entry name" value="CHU_C"/>
    <property type="match status" value="1"/>
</dbReference>
<dbReference type="eggNOG" id="COG3291">
    <property type="taxonomic scope" value="Bacteria"/>
</dbReference>
<keyword evidence="2" id="KW-1185">Reference proteome</keyword>
<reference evidence="1 2" key="1">
    <citation type="journal article" date="2012" name="Stand. Genomic Sci.">
        <title>Genome sequence of the orange-pigmented seawater bacterium Owenweeksia hongkongensis type strain (UST20020801(T)).</title>
        <authorList>
            <person name="Riedel T."/>
            <person name="Held B."/>
            <person name="Nolan M."/>
            <person name="Lucas S."/>
            <person name="Lapidus A."/>
            <person name="Tice H."/>
            <person name="Del Rio T.G."/>
            <person name="Cheng J.F."/>
            <person name="Han C."/>
            <person name="Tapia R."/>
            <person name="Goodwin L.A."/>
            <person name="Pitluck S."/>
            <person name="Liolios K."/>
            <person name="Mavromatis K."/>
            <person name="Pagani I."/>
            <person name="Ivanova N."/>
            <person name="Mikhailova N."/>
            <person name="Pati A."/>
            <person name="Chen A."/>
            <person name="Palaniappan K."/>
            <person name="Rohde M."/>
            <person name="Tindall B.J."/>
            <person name="Detter J.C."/>
            <person name="Goker M."/>
            <person name="Woyke T."/>
            <person name="Bristow J."/>
            <person name="Eisen J.A."/>
            <person name="Markowitz V."/>
            <person name="Hugenholtz P."/>
            <person name="Klenk H.P."/>
            <person name="Kyrpides N.C."/>
        </authorList>
    </citation>
    <scope>NUCLEOTIDE SEQUENCE</scope>
    <source>
        <strain evidence="2">DSM 17368 / JCM 12287 / NRRL B-23963</strain>
    </source>
</reference>
<dbReference type="OrthoDB" id="9765926at2"/>
<name>G8R7N1_OWEHD</name>
<dbReference type="EMBL" id="CP003156">
    <property type="protein sequence ID" value="AEV32384.1"/>
    <property type="molecule type" value="Genomic_DNA"/>
</dbReference>
<sequence length="751" mass="81600">MRYLVVLIISSFPLFSQPPGSGNTLDFNGTNQYVSLNSSFGTLSFPMTLTTWFKAGNNQNGIVRFFSSHDMTGAYRGLLFQYINGTINVQCGNGTSRSPTGRWGFVANYTFTTDQWCHIAVVISSATTGQIYVNGNPLSTTLGNGGGVQNLVTDNSNGRLGANTAGNNITYLSGQMDEFTFWGKALTRVEVQDMMCHKLSGNEPNLLAYYRFDNGVGTTLSNLVTGGPSGTLMNGLSWVASSAPVGDRSFHNGHTNAVSATGLSLTGDNITVSPVNSGVAGTHLYIVDSPPSNTAGITTWPSVNYYFGVFNSDYIKTYDVDVTLGATTGTAPTGRLKIAKRPHNASPTWTLTAAGNTPNISLPAQTPISQFIIAQEPCPVVDWMPDDSTACDSMFVDIGGGYSNISWSNGATTNSNAFFVSGQVWVSAVDTASGCTLTDTMDVTIVSPSNIPSSSLDTVICGASSFTCDISMSGATSYQWFDGNTQPVRIFTNDGSYWFERTFPGGCSTRDTLTLKFAIITTDPVAENELYLCGQDTVDVQLRSNTYPEVLWSNGETSWQTEYWQTGMEWVQTKNADGCWQTDSFEILQSLPLSDQAIFADTSFCAGQTLLLSAPSGYTATWPNGQTGDYLVGGTKDIRVELSDGCTESVEYFSVTKYSCECDVQFANAFTPDGDGLNDYFGPVTNCEFTTYNLIILNRWGQQMFESRDENLRFDGRWKNRKLPIGVYVYRFVYSTPYKSGTAQGYFTLMR</sequence>
<dbReference type="SUPFAM" id="SSF49899">
    <property type="entry name" value="Concanavalin A-like lectins/glucanases"/>
    <property type="match status" value="1"/>
</dbReference>
<dbReference type="Proteomes" id="UP000005631">
    <property type="component" value="Chromosome"/>
</dbReference>
<dbReference type="NCBIfam" id="TIGR04131">
    <property type="entry name" value="Bac_Flav_CTERM"/>
    <property type="match status" value="1"/>
</dbReference>
<dbReference type="HOGENOM" id="CLU_370410_0_0_10"/>
<dbReference type="InterPro" id="IPR026341">
    <property type="entry name" value="T9SS_type_B"/>
</dbReference>
<organism evidence="1 2">
    <name type="scientific">Owenweeksia hongkongensis (strain DSM 17368 / CIP 108786 / JCM 12287 / NRRL B-23963 / UST20020801)</name>
    <dbReference type="NCBI Taxonomy" id="926562"/>
    <lineage>
        <taxon>Bacteria</taxon>
        <taxon>Pseudomonadati</taxon>
        <taxon>Bacteroidota</taxon>
        <taxon>Flavobacteriia</taxon>
        <taxon>Flavobacteriales</taxon>
        <taxon>Owenweeksiaceae</taxon>
        <taxon>Owenweeksia</taxon>
    </lineage>
</organism>
<protein>
    <recommendedName>
        <fullName evidence="3">LamG-like jellyroll fold domain-containing protein</fullName>
    </recommendedName>
</protein>
<evidence type="ECO:0000313" key="2">
    <source>
        <dbReference type="Proteomes" id="UP000005631"/>
    </source>
</evidence>
<dbReference type="GO" id="GO:0004553">
    <property type="term" value="F:hydrolase activity, hydrolyzing O-glycosyl compounds"/>
    <property type="evidence" value="ECO:0007669"/>
    <property type="project" value="UniProtKB-ARBA"/>
</dbReference>
<dbReference type="KEGG" id="oho:Oweho_1387"/>
<dbReference type="RefSeq" id="WP_014201740.1">
    <property type="nucleotide sequence ID" value="NC_016599.1"/>
</dbReference>
<dbReference type="InterPro" id="IPR013320">
    <property type="entry name" value="ConA-like_dom_sf"/>
</dbReference>
<accession>G8R7N1</accession>